<dbReference type="PANTHER" id="PTHR12649:SF26">
    <property type="entry name" value="AMINOACYL-TRNA HYDROLASE"/>
    <property type="match status" value="1"/>
</dbReference>
<dbReference type="NCBIfam" id="NF003314">
    <property type="entry name" value="PRK04322.1"/>
    <property type="match status" value="1"/>
</dbReference>
<evidence type="ECO:0000313" key="6">
    <source>
        <dbReference type="Proteomes" id="UP001153620"/>
    </source>
</evidence>
<dbReference type="Gene3D" id="3.40.1490.10">
    <property type="entry name" value="Bit1"/>
    <property type="match status" value="1"/>
</dbReference>
<dbReference type="EMBL" id="OU895878">
    <property type="protein sequence ID" value="CAG9803461.1"/>
    <property type="molecule type" value="Genomic_DNA"/>
</dbReference>
<dbReference type="AlphaFoldDB" id="A0A9N9RRD2"/>
<dbReference type="GO" id="GO:0005829">
    <property type="term" value="C:cytosol"/>
    <property type="evidence" value="ECO:0007669"/>
    <property type="project" value="TreeGrafter"/>
</dbReference>
<evidence type="ECO:0000256" key="3">
    <source>
        <dbReference type="ARBA" id="ARBA00038050"/>
    </source>
</evidence>
<accession>A0A9N9RRD2</accession>
<dbReference type="PANTHER" id="PTHR12649">
    <property type="entry name" value="PEPTIDYL-TRNA HYDROLASE 2"/>
    <property type="match status" value="1"/>
</dbReference>
<gene>
    <name evidence="5" type="ORF">CHIRRI_LOCUS6361</name>
</gene>
<evidence type="ECO:0000313" key="5">
    <source>
        <dbReference type="EMBL" id="CAG9803461.1"/>
    </source>
</evidence>
<reference evidence="5" key="2">
    <citation type="submission" date="2022-10" db="EMBL/GenBank/DDBJ databases">
        <authorList>
            <consortium name="ENA_rothamsted_submissions"/>
            <consortium name="culmorum"/>
            <person name="King R."/>
        </authorList>
    </citation>
    <scope>NUCLEOTIDE SEQUENCE</scope>
</reference>
<keyword evidence="6" id="KW-1185">Reference proteome</keyword>
<reference evidence="5" key="1">
    <citation type="submission" date="2022-01" db="EMBL/GenBank/DDBJ databases">
        <authorList>
            <person name="King R."/>
        </authorList>
    </citation>
    <scope>NUCLEOTIDE SEQUENCE</scope>
</reference>
<organism evidence="5 6">
    <name type="scientific">Chironomus riparius</name>
    <dbReference type="NCBI Taxonomy" id="315576"/>
    <lineage>
        <taxon>Eukaryota</taxon>
        <taxon>Metazoa</taxon>
        <taxon>Ecdysozoa</taxon>
        <taxon>Arthropoda</taxon>
        <taxon>Hexapoda</taxon>
        <taxon>Insecta</taxon>
        <taxon>Pterygota</taxon>
        <taxon>Neoptera</taxon>
        <taxon>Endopterygota</taxon>
        <taxon>Diptera</taxon>
        <taxon>Nematocera</taxon>
        <taxon>Chironomoidea</taxon>
        <taxon>Chironomidae</taxon>
        <taxon>Chironominae</taxon>
        <taxon>Chironomus</taxon>
    </lineage>
</organism>
<dbReference type="Proteomes" id="UP001153620">
    <property type="component" value="Chromosome 2"/>
</dbReference>
<dbReference type="NCBIfam" id="TIGR00283">
    <property type="entry name" value="arch_pth2"/>
    <property type="match status" value="1"/>
</dbReference>
<comment type="similarity">
    <text evidence="3">Belongs to the PTH2 family.</text>
</comment>
<dbReference type="Pfam" id="PF01981">
    <property type="entry name" value="PTH2"/>
    <property type="match status" value="1"/>
</dbReference>
<dbReference type="GO" id="GO:0004045">
    <property type="term" value="F:peptidyl-tRNA hydrolase activity"/>
    <property type="evidence" value="ECO:0007669"/>
    <property type="project" value="UniProtKB-EC"/>
</dbReference>
<evidence type="ECO:0000256" key="1">
    <source>
        <dbReference type="ARBA" id="ARBA00013260"/>
    </source>
</evidence>
<comment type="catalytic activity">
    <reaction evidence="4">
        <text>an N-acyl-L-alpha-aminoacyl-tRNA + H2O = an N-acyl-L-amino acid + a tRNA + H(+)</text>
        <dbReference type="Rhea" id="RHEA:54448"/>
        <dbReference type="Rhea" id="RHEA-COMP:10123"/>
        <dbReference type="Rhea" id="RHEA-COMP:13883"/>
        <dbReference type="ChEBI" id="CHEBI:15377"/>
        <dbReference type="ChEBI" id="CHEBI:15378"/>
        <dbReference type="ChEBI" id="CHEBI:59874"/>
        <dbReference type="ChEBI" id="CHEBI:78442"/>
        <dbReference type="ChEBI" id="CHEBI:138191"/>
        <dbReference type="EC" id="3.1.1.29"/>
    </reaction>
</comment>
<dbReference type="EC" id="3.1.1.29" evidence="1"/>
<dbReference type="OrthoDB" id="1733656at2759"/>
<dbReference type="InterPro" id="IPR023476">
    <property type="entry name" value="Pep_tRNA_hydro_II_dom_sf"/>
</dbReference>
<dbReference type="CDD" id="cd02430">
    <property type="entry name" value="PTH2"/>
    <property type="match status" value="1"/>
</dbReference>
<dbReference type="InterPro" id="IPR002833">
    <property type="entry name" value="PTH2"/>
</dbReference>
<dbReference type="FunFam" id="3.40.1490.10:FF:000001">
    <property type="entry name" value="Peptidyl-tRNA hydrolase 2"/>
    <property type="match status" value="1"/>
</dbReference>
<protein>
    <recommendedName>
        <fullName evidence="1">peptidyl-tRNA hydrolase</fullName>
        <ecNumber evidence="1">3.1.1.29</ecNumber>
    </recommendedName>
</protein>
<evidence type="ECO:0000256" key="2">
    <source>
        <dbReference type="ARBA" id="ARBA00022801"/>
    </source>
</evidence>
<name>A0A9N9RRD2_9DIPT</name>
<sequence>MSSTIPNQIDEDEDPVTLMLKKTGCLDLHYKVQECIAETSDWRQCQEVVKEFKECMKEYTEKQRQKYIIRADLKLTKGKIASQAAHAAVSCFQKSIVNNESVAKKWLNIGQPKIVLKVNTEEELELLKQKATDLNIITSLISDAGRTQVSFGTVTCLGLGPDYDEKIDAIVKDLKLL</sequence>
<dbReference type="SUPFAM" id="SSF102462">
    <property type="entry name" value="Peptidyl-tRNA hydrolase II"/>
    <property type="match status" value="1"/>
</dbReference>
<keyword evidence="2" id="KW-0378">Hydrolase</keyword>
<evidence type="ECO:0000256" key="4">
    <source>
        <dbReference type="ARBA" id="ARBA00048707"/>
    </source>
</evidence>
<proteinExistence type="inferred from homology"/>